<evidence type="ECO:0000256" key="2">
    <source>
        <dbReference type="SAM" id="Phobius"/>
    </source>
</evidence>
<dbReference type="Gene3D" id="1.20.1260.10">
    <property type="match status" value="1"/>
</dbReference>
<dbReference type="Proteomes" id="UP001597052">
    <property type="component" value="Unassembled WGS sequence"/>
</dbReference>
<keyword evidence="2" id="KW-0472">Membrane</keyword>
<organism evidence="3 4">
    <name type="scientific">Halohasta litorea</name>
    <dbReference type="NCBI Taxonomy" id="869891"/>
    <lineage>
        <taxon>Archaea</taxon>
        <taxon>Methanobacteriati</taxon>
        <taxon>Methanobacteriota</taxon>
        <taxon>Stenosarchaea group</taxon>
        <taxon>Halobacteria</taxon>
        <taxon>Halobacteriales</taxon>
        <taxon>Haloferacaceae</taxon>
        <taxon>Halohasta</taxon>
    </lineage>
</organism>
<dbReference type="EMBL" id="JBHUDM010000002">
    <property type="protein sequence ID" value="MFD1642420.1"/>
    <property type="molecule type" value="Genomic_DNA"/>
</dbReference>
<keyword evidence="2" id="KW-1133">Transmembrane helix</keyword>
<proteinExistence type="predicted"/>
<dbReference type="SUPFAM" id="SSF47240">
    <property type="entry name" value="Ferritin-like"/>
    <property type="match status" value="1"/>
</dbReference>
<reference evidence="3 4" key="1">
    <citation type="journal article" date="2019" name="Int. J. Syst. Evol. Microbiol.">
        <title>The Global Catalogue of Microorganisms (GCM) 10K type strain sequencing project: providing services to taxonomists for standard genome sequencing and annotation.</title>
        <authorList>
            <consortium name="The Broad Institute Genomics Platform"/>
            <consortium name="The Broad Institute Genome Sequencing Center for Infectious Disease"/>
            <person name="Wu L."/>
            <person name="Ma J."/>
        </authorList>
    </citation>
    <scope>NUCLEOTIDE SEQUENCE [LARGE SCALE GENOMIC DNA]</scope>
    <source>
        <strain evidence="3 4">CGMCC 1.10593</strain>
    </source>
</reference>
<feature type="region of interest" description="Disordered" evidence="1">
    <location>
        <begin position="1"/>
        <end position="20"/>
    </location>
</feature>
<evidence type="ECO:0000313" key="3">
    <source>
        <dbReference type="EMBL" id="MFD1642420.1"/>
    </source>
</evidence>
<dbReference type="CDD" id="cd00657">
    <property type="entry name" value="Ferritin_like"/>
    <property type="match status" value="1"/>
</dbReference>
<evidence type="ECO:0000313" key="4">
    <source>
        <dbReference type="Proteomes" id="UP001597052"/>
    </source>
</evidence>
<dbReference type="InterPro" id="IPR012347">
    <property type="entry name" value="Ferritin-like"/>
</dbReference>
<accession>A0ABD6D809</accession>
<protein>
    <submittedName>
        <fullName evidence="3">Ferritin-like domain-containing protein</fullName>
    </submittedName>
</protein>
<feature type="region of interest" description="Disordered" evidence="1">
    <location>
        <begin position="41"/>
        <end position="65"/>
    </location>
</feature>
<dbReference type="InterPro" id="IPR009078">
    <property type="entry name" value="Ferritin-like_SF"/>
</dbReference>
<feature type="compositionally biased region" description="Basic and acidic residues" evidence="1">
    <location>
        <begin position="1"/>
        <end position="11"/>
    </location>
</feature>
<dbReference type="InterPro" id="IPR006311">
    <property type="entry name" value="TAT_signal"/>
</dbReference>
<feature type="compositionally biased region" description="Acidic residues" evidence="1">
    <location>
        <begin position="52"/>
        <end position="65"/>
    </location>
</feature>
<evidence type="ECO:0000256" key="1">
    <source>
        <dbReference type="SAM" id="MobiDB-lite"/>
    </source>
</evidence>
<name>A0ABD6D809_9EURY</name>
<dbReference type="RefSeq" id="WP_256395213.1">
    <property type="nucleotide sequence ID" value="NZ_JANHDJ010000002.1"/>
</dbReference>
<comment type="caution">
    <text evidence="3">The sequence shown here is derived from an EMBL/GenBank/DDBJ whole genome shotgun (WGS) entry which is preliminary data.</text>
</comment>
<keyword evidence="2" id="KW-0812">Transmembrane</keyword>
<feature type="transmembrane region" description="Helical" evidence="2">
    <location>
        <begin position="21"/>
        <end position="45"/>
    </location>
</feature>
<sequence>MVDDSKTDSRQRSTVSNSRRRFLGGTAGALGVVGVGSAFTMPALAGGGPEPTGDDEPPEAVDSEFDDDVDILNYARTLELLEARFYEAALDNIEKDDILHMGVVDKVDDHLDSGVGKKAGNMAFEYLYDEIQVIQEHEEIHAEVLGDVIEDLGGDPVDEPDFDFGEAVEDPQEFIETAALLEDTGVAAYAGAATEIEDPDLIPPALSIHSVEGRHASFVRVLGGDSGFPNAFDNPLPRDDVEELIEPFIDD</sequence>
<keyword evidence="4" id="KW-1185">Reference proteome</keyword>
<gene>
    <name evidence="3" type="ORF">ACFSBW_11100</name>
</gene>
<dbReference type="AlphaFoldDB" id="A0ABD6D809"/>
<dbReference type="Pfam" id="PF13668">
    <property type="entry name" value="Ferritin_2"/>
    <property type="match status" value="1"/>
</dbReference>
<dbReference type="PROSITE" id="PS51318">
    <property type="entry name" value="TAT"/>
    <property type="match status" value="1"/>
</dbReference>